<evidence type="ECO:0000256" key="3">
    <source>
        <dbReference type="ARBA" id="ARBA00022729"/>
    </source>
</evidence>
<evidence type="ECO:0000313" key="6">
    <source>
        <dbReference type="Proteomes" id="UP000244089"/>
    </source>
</evidence>
<dbReference type="GO" id="GO:1901982">
    <property type="term" value="F:maltose binding"/>
    <property type="evidence" value="ECO:0007669"/>
    <property type="project" value="TreeGrafter"/>
</dbReference>
<sequence length="430" mass="48064">MLKNKLLVLLLISFSLMMVMTVNTAAEEIELEFFLLGGQAEVDAQKEVVAMFEEDHPDIKINTTWVPPENYYDKLKVRIASGNAPDIMRIVIEQYQDLADRGAFLDIKPYVEADEAKNSEFAAQMDDYFDILIDALEYKDSLYGLPGDWNNAVIFYNKDLFDEAGVEYPEADWTVEEFLAAAKKLTKDTNGNGQVDQYGYLVTGDWFDCIAPWIFTFDGQILNDDWSQAEINSSEAVQGIKFINDLVNKYEVSPTPAVMKQFGGSQFFMTGKVAMGHYGRYMVPAFRQANFDWDIQEQPVGPAGGRGVPFGLAAISAAKDTEHPEAAYKFIKYFSSPKAVEVFNSLGNSNPVLESVAQTDEFKNPELPPKNQYALIEAIEYSQLIPSPPGNNEIMDSATSVLDELLVTNEISPQEAADKIAEDINKILSE</sequence>
<keyword evidence="2" id="KW-0813">Transport</keyword>
<dbReference type="CDD" id="cd13585">
    <property type="entry name" value="PBP2_TMBP_like"/>
    <property type="match status" value="1"/>
</dbReference>
<keyword evidence="3 4" id="KW-0732">Signal</keyword>
<organism evidence="5 6">
    <name type="scientific">Halanaerobium saccharolyticum</name>
    <dbReference type="NCBI Taxonomy" id="43595"/>
    <lineage>
        <taxon>Bacteria</taxon>
        <taxon>Bacillati</taxon>
        <taxon>Bacillota</taxon>
        <taxon>Clostridia</taxon>
        <taxon>Halanaerobiales</taxon>
        <taxon>Halanaerobiaceae</taxon>
        <taxon>Halanaerobium</taxon>
    </lineage>
</organism>
<comment type="caution">
    <text evidence="5">The sequence shown here is derived from an EMBL/GenBank/DDBJ whole genome shotgun (WGS) entry which is preliminary data.</text>
</comment>
<dbReference type="EMBL" id="QAXS01000040">
    <property type="protein sequence ID" value="PTV93478.1"/>
    <property type="molecule type" value="Genomic_DNA"/>
</dbReference>
<comment type="similarity">
    <text evidence="1">Belongs to the bacterial solute-binding protein 1 family.</text>
</comment>
<dbReference type="GO" id="GO:0042956">
    <property type="term" value="P:maltodextrin transmembrane transport"/>
    <property type="evidence" value="ECO:0007669"/>
    <property type="project" value="TreeGrafter"/>
</dbReference>
<accession>A0A2T5RG79</accession>
<dbReference type="GO" id="GO:0015768">
    <property type="term" value="P:maltose transport"/>
    <property type="evidence" value="ECO:0007669"/>
    <property type="project" value="TreeGrafter"/>
</dbReference>
<name>A0A2T5RG79_9FIRM</name>
<gene>
    <name evidence="5" type="ORF">C8C76_14024</name>
</gene>
<dbReference type="Pfam" id="PF01547">
    <property type="entry name" value="SBP_bac_1"/>
    <property type="match status" value="1"/>
</dbReference>
<reference evidence="5 6" key="1">
    <citation type="submission" date="2018-04" db="EMBL/GenBank/DDBJ databases">
        <title>Subsurface microbial communities from deep shales in Ohio and West Virginia, USA.</title>
        <authorList>
            <person name="Wrighton K."/>
        </authorList>
    </citation>
    <scope>NUCLEOTIDE SEQUENCE [LARGE SCALE GENOMIC DNA]</scope>
    <source>
        <strain evidence="5 6">WC1</strain>
    </source>
</reference>
<evidence type="ECO:0000256" key="4">
    <source>
        <dbReference type="SAM" id="SignalP"/>
    </source>
</evidence>
<evidence type="ECO:0000256" key="2">
    <source>
        <dbReference type="ARBA" id="ARBA00022448"/>
    </source>
</evidence>
<protein>
    <submittedName>
        <fullName evidence="5">Carbohydrate ABC transporter substrate-binding protein (CUT1 family)</fullName>
    </submittedName>
</protein>
<evidence type="ECO:0000256" key="1">
    <source>
        <dbReference type="ARBA" id="ARBA00008520"/>
    </source>
</evidence>
<feature type="chain" id="PRO_5015692856" evidence="4">
    <location>
        <begin position="26"/>
        <end position="430"/>
    </location>
</feature>
<dbReference type="SUPFAM" id="SSF53850">
    <property type="entry name" value="Periplasmic binding protein-like II"/>
    <property type="match status" value="1"/>
</dbReference>
<dbReference type="Gene3D" id="3.40.190.10">
    <property type="entry name" value="Periplasmic binding protein-like II"/>
    <property type="match status" value="1"/>
</dbReference>
<dbReference type="GO" id="GO:0055052">
    <property type="term" value="C:ATP-binding cassette (ABC) transporter complex, substrate-binding subunit-containing"/>
    <property type="evidence" value="ECO:0007669"/>
    <property type="project" value="TreeGrafter"/>
</dbReference>
<dbReference type="PANTHER" id="PTHR30061">
    <property type="entry name" value="MALTOSE-BINDING PERIPLASMIC PROTEIN"/>
    <property type="match status" value="1"/>
</dbReference>
<dbReference type="OrthoDB" id="362670at2"/>
<dbReference type="AlphaFoldDB" id="A0A2T5RG79"/>
<proteinExistence type="inferred from homology"/>
<dbReference type="Proteomes" id="UP000244089">
    <property type="component" value="Unassembled WGS sequence"/>
</dbReference>
<evidence type="ECO:0000313" key="5">
    <source>
        <dbReference type="EMBL" id="PTV93478.1"/>
    </source>
</evidence>
<dbReference type="PANTHER" id="PTHR30061:SF50">
    <property type="entry name" value="MALTOSE_MALTODEXTRIN-BINDING PERIPLASMIC PROTEIN"/>
    <property type="match status" value="1"/>
</dbReference>
<dbReference type="InterPro" id="IPR006059">
    <property type="entry name" value="SBP"/>
</dbReference>
<feature type="signal peptide" evidence="4">
    <location>
        <begin position="1"/>
        <end position="25"/>
    </location>
</feature>